<dbReference type="Proteomes" id="UP001562354">
    <property type="component" value="Unassembled WGS sequence"/>
</dbReference>
<evidence type="ECO:0008006" key="5">
    <source>
        <dbReference type="Google" id="ProtNLM"/>
    </source>
</evidence>
<dbReference type="SUPFAM" id="SSF52540">
    <property type="entry name" value="P-loop containing nucleoside triphosphate hydrolases"/>
    <property type="match status" value="1"/>
</dbReference>
<dbReference type="Pfam" id="PF00071">
    <property type="entry name" value="Ras"/>
    <property type="match status" value="1"/>
</dbReference>
<dbReference type="RefSeq" id="XP_069202324.1">
    <property type="nucleotide sequence ID" value="XM_069343773.1"/>
</dbReference>
<gene>
    <name evidence="3" type="ORF">AAFC00_004177</name>
</gene>
<dbReference type="EMBL" id="JBFMKM010000005">
    <property type="protein sequence ID" value="KAL1306051.1"/>
    <property type="molecule type" value="Genomic_DNA"/>
</dbReference>
<dbReference type="SMART" id="SM00174">
    <property type="entry name" value="RHO"/>
    <property type="match status" value="1"/>
</dbReference>
<accession>A0ABR3PJW2</accession>
<dbReference type="InterPro" id="IPR027417">
    <property type="entry name" value="P-loop_NTPase"/>
</dbReference>
<sequence>MSVPEIGILLLGDANVGKSAFLSRIILGPGSGQQKQSLPLLRDINQPFNFDATFGSRPFRLHFSDTSSPENYTLLRPNLIVLCYDVTSRATLKSVQTTWKHIVETHFNYDESLPVILLGLKRDLRREGVDGMVMPYEGLNTAQEMRCDRYCECSANTGELCAQVFEDLARTAAMTTTAAGGRSEPPPCVVM</sequence>
<reference evidence="3 4" key="1">
    <citation type="submission" date="2024-07" db="EMBL/GenBank/DDBJ databases">
        <title>Draft sequence of the Neodothiora populina.</title>
        <authorList>
            <person name="Drown D.D."/>
            <person name="Schuette U.S."/>
            <person name="Buechlein A.B."/>
            <person name="Rusch D.R."/>
            <person name="Winton L.W."/>
            <person name="Adams G.A."/>
        </authorList>
    </citation>
    <scope>NUCLEOTIDE SEQUENCE [LARGE SCALE GENOMIC DNA]</scope>
    <source>
        <strain evidence="3 4">CPC 39397</strain>
    </source>
</reference>
<dbReference type="InterPro" id="IPR003578">
    <property type="entry name" value="Small_GTPase_Rho"/>
</dbReference>
<dbReference type="InterPro" id="IPR001806">
    <property type="entry name" value="Small_GTPase"/>
</dbReference>
<keyword evidence="4" id="KW-1185">Reference proteome</keyword>
<dbReference type="GeneID" id="95977877"/>
<dbReference type="SMART" id="SM00173">
    <property type="entry name" value="RAS"/>
    <property type="match status" value="1"/>
</dbReference>
<dbReference type="Gene3D" id="3.40.50.300">
    <property type="entry name" value="P-loop containing nucleotide triphosphate hydrolases"/>
    <property type="match status" value="1"/>
</dbReference>
<dbReference type="SMART" id="SM00175">
    <property type="entry name" value="RAB"/>
    <property type="match status" value="1"/>
</dbReference>
<evidence type="ECO:0000313" key="4">
    <source>
        <dbReference type="Proteomes" id="UP001562354"/>
    </source>
</evidence>
<protein>
    <recommendedName>
        <fullName evidence="5">P-loop containing nucleoside triphosphate hydrolase protein</fullName>
    </recommendedName>
</protein>
<comment type="caution">
    <text evidence="3">The sequence shown here is derived from an EMBL/GenBank/DDBJ whole genome shotgun (WGS) entry which is preliminary data.</text>
</comment>
<organism evidence="3 4">
    <name type="scientific">Neodothiora populina</name>
    <dbReference type="NCBI Taxonomy" id="2781224"/>
    <lineage>
        <taxon>Eukaryota</taxon>
        <taxon>Fungi</taxon>
        <taxon>Dikarya</taxon>
        <taxon>Ascomycota</taxon>
        <taxon>Pezizomycotina</taxon>
        <taxon>Dothideomycetes</taxon>
        <taxon>Dothideomycetidae</taxon>
        <taxon>Dothideales</taxon>
        <taxon>Dothioraceae</taxon>
        <taxon>Neodothiora</taxon>
    </lineage>
</organism>
<keyword evidence="2" id="KW-0342">GTP-binding</keyword>
<evidence type="ECO:0000256" key="2">
    <source>
        <dbReference type="ARBA" id="ARBA00023134"/>
    </source>
</evidence>
<evidence type="ECO:0000256" key="1">
    <source>
        <dbReference type="ARBA" id="ARBA00022741"/>
    </source>
</evidence>
<evidence type="ECO:0000313" key="3">
    <source>
        <dbReference type="EMBL" id="KAL1306051.1"/>
    </source>
</evidence>
<dbReference type="PROSITE" id="PS51419">
    <property type="entry name" value="RAB"/>
    <property type="match status" value="1"/>
</dbReference>
<dbReference type="PANTHER" id="PTHR24072">
    <property type="entry name" value="RHO FAMILY GTPASE"/>
    <property type="match status" value="1"/>
</dbReference>
<name>A0ABR3PJW2_9PEZI</name>
<keyword evidence="1" id="KW-0547">Nucleotide-binding</keyword>
<dbReference type="PRINTS" id="PR00449">
    <property type="entry name" value="RASTRNSFRMNG"/>
</dbReference>
<proteinExistence type="predicted"/>